<organism evidence="1 2">
    <name type="scientific">Dentiscutata erythropus</name>
    <dbReference type="NCBI Taxonomy" id="1348616"/>
    <lineage>
        <taxon>Eukaryota</taxon>
        <taxon>Fungi</taxon>
        <taxon>Fungi incertae sedis</taxon>
        <taxon>Mucoromycota</taxon>
        <taxon>Glomeromycotina</taxon>
        <taxon>Glomeromycetes</taxon>
        <taxon>Diversisporales</taxon>
        <taxon>Gigasporaceae</taxon>
        <taxon>Dentiscutata</taxon>
    </lineage>
</organism>
<dbReference type="Proteomes" id="UP000789405">
    <property type="component" value="Unassembled WGS sequence"/>
</dbReference>
<proteinExistence type="predicted"/>
<dbReference type="InterPro" id="IPR036537">
    <property type="entry name" value="Adaptor_Cbl_N_dom_sf"/>
</dbReference>
<sequence length="655" mass="76275">MSSILSEAYAECDDVEKVCKAAQYNKLMCNYLRKVITLSAEPAVKLLQRQTYSQENNVSTENINRFKNSLVRIKKFVESITQIYIPIKYEDATNIKNDFYQIMEEYWTCVKDLNNLSTMFSICFKEDEIEDFIKIQSLVKNNLFSHGLIISDRGIAPTNKSGARYKIIIEPHSTKNFYVNLVPIKTQSDTLLKYNIKPSAISFQDLQIISSQLSNEFSNNVYLEIRFPLWELIFRKEDIIIPEKLIGGIKNALKCNNPYQELMQIFKDHGHFVPGKVILGHKLYRMSCLEKNKTLSVKKRIVTCEDFEKIEFKELWDQWYNSIVHFNFNESYLLSTYSEMFKREDLKGWAESCPKENIYDVQIISWDKLYPLYELLDDNLEQKVKAVLGIENITIKEKVLMSGAIPITDSLYYFVKFPCKLNNENYRIFGRLVAQDGKPINAIIKFKALTPHGFVMLICIDETVRSKYSNLKVFWIMVGLPEIGFYSPNSRDIPILASGSYKFAYAKDFDIAVLLPDNLPTNWIFYISFQYHNCGPSFSATIYYSKVNNKIKIKIYDSSKIHSSKYDQSKEEYLLHWCILPKGHEILVDVLKSQRVLIDVLPQNLESLANILENQEILTDLSRDNPSETRFNLNSIGQGEYNLKSQNHDDQCWPF</sequence>
<gene>
    <name evidence="1" type="ORF">DERYTH_LOCUS232</name>
</gene>
<dbReference type="GO" id="GO:0007166">
    <property type="term" value="P:cell surface receptor signaling pathway"/>
    <property type="evidence" value="ECO:0007669"/>
    <property type="project" value="InterPro"/>
</dbReference>
<reference evidence="1" key="1">
    <citation type="submission" date="2021-06" db="EMBL/GenBank/DDBJ databases">
        <authorList>
            <person name="Kallberg Y."/>
            <person name="Tangrot J."/>
            <person name="Rosling A."/>
        </authorList>
    </citation>
    <scope>NUCLEOTIDE SEQUENCE</scope>
    <source>
        <strain evidence="1">MA453B</strain>
    </source>
</reference>
<name>A0A9N8VFR1_9GLOM</name>
<dbReference type="OrthoDB" id="2365375at2759"/>
<dbReference type="Gene3D" id="1.20.930.20">
    <property type="entry name" value="Adaptor protein Cbl, N-terminal domain"/>
    <property type="match status" value="1"/>
</dbReference>
<comment type="caution">
    <text evidence="1">The sequence shown here is derived from an EMBL/GenBank/DDBJ whole genome shotgun (WGS) entry which is preliminary data.</text>
</comment>
<keyword evidence="2" id="KW-1185">Reference proteome</keyword>
<evidence type="ECO:0000313" key="2">
    <source>
        <dbReference type="Proteomes" id="UP000789405"/>
    </source>
</evidence>
<dbReference type="AlphaFoldDB" id="A0A9N8VFR1"/>
<evidence type="ECO:0000313" key="1">
    <source>
        <dbReference type="EMBL" id="CAG8446347.1"/>
    </source>
</evidence>
<accession>A0A9N8VFR1</accession>
<protein>
    <submittedName>
        <fullName evidence="1">10118_t:CDS:1</fullName>
    </submittedName>
</protein>
<dbReference type="EMBL" id="CAJVPY010000044">
    <property type="protein sequence ID" value="CAG8446347.1"/>
    <property type="molecule type" value="Genomic_DNA"/>
</dbReference>